<evidence type="ECO:0000313" key="3">
    <source>
        <dbReference type="Proteomes" id="UP000064243"/>
    </source>
</evidence>
<dbReference type="PANTHER" id="PTHR30024:SF17">
    <property type="entry name" value="SOLUTE-BINDING PROTEIN FAMILY 3_N-TERMINAL DOMAIN-CONTAINING PROTEIN"/>
    <property type="match status" value="1"/>
</dbReference>
<dbReference type="SUPFAM" id="SSF53850">
    <property type="entry name" value="Periplasmic binding protein-like II"/>
    <property type="match status" value="1"/>
</dbReference>
<evidence type="ECO:0000256" key="1">
    <source>
        <dbReference type="SAM" id="SignalP"/>
    </source>
</evidence>
<evidence type="ECO:0008006" key="4">
    <source>
        <dbReference type="Google" id="ProtNLM"/>
    </source>
</evidence>
<keyword evidence="1" id="KW-0732">Signal</keyword>
<name>A0A106BSZ7_THIDE</name>
<evidence type="ECO:0000313" key="2">
    <source>
        <dbReference type="EMBL" id="KVW98032.1"/>
    </source>
</evidence>
<comment type="caution">
    <text evidence="2">The sequence shown here is derived from an EMBL/GenBank/DDBJ whole genome shotgun (WGS) entry which is preliminary data.</text>
</comment>
<dbReference type="Proteomes" id="UP000064243">
    <property type="component" value="Unassembled WGS sequence"/>
</dbReference>
<organism evidence="2 3">
    <name type="scientific">Thiobacillus denitrificans</name>
    <dbReference type="NCBI Taxonomy" id="36861"/>
    <lineage>
        <taxon>Bacteria</taxon>
        <taxon>Pseudomonadati</taxon>
        <taxon>Pseudomonadota</taxon>
        <taxon>Betaproteobacteria</taxon>
        <taxon>Nitrosomonadales</taxon>
        <taxon>Thiobacillaceae</taxon>
        <taxon>Thiobacillus</taxon>
    </lineage>
</organism>
<proteinExistence type="predicted"/>
<sequence length="274" mass="30451">MRGISFAFLLVLGPSALANEKTALTLGVFPYVTPVQLSVFHTPLKDYLAKSLGRPVTLVTAPDLNSFVDRTREGQYDIIITAPHLGRLAETRDGYKRVVQTSHTVQGFFLARKDSGIHKIGDLNGKTVMIAQKVSIVYQMAEHTLRENGLVPGESVTIIETRTHNNAMLAPLRGEADASVTGKLLWYVLDDERKDQMRVIGTTEEAPGFLLMAHPRLAAQDIEKIKKLLLDFHREPGSESYFTTNGYEKFQPVDDRAMKGLDPYTQIFLKPAGP</sequence>
<dbReference type="Gene3D" id="3.40.190.10">
    <property type="entry name" value="Periplasmic binding protein-like II"/>
    <property type="match status" value="2"/>
</dbReference>
<dbReference type="Pfam" id="PF12974">
    <property type="entry name" value="Phosphonate-bd"/>
    <property type="match status" value="1"/>
</dbReference>
<protein>
    <recommendedName>
        <fullName evidence="4">Phosphate ABC transporter substrate-binding protein</fullName>
    </recommendedName>
</protein>
<dbReference type="AlphaFoldDB" id="A0A106BSZ7"/>
<dbReference type="PANTHER" id="PTHR30024">
    <property type="entry name" value="ALIPHATIC SULFONATES-BINDING PROTEIN-RELATED"/>
    <property type="match status" value="1"/>
</dbReference>
<feature type="signal peptide" evidence="1">
    <location>
        <begin position="1"/>
        <end position="18"/>
    </location>
</feature>
<reference evidence="2 3" key="1">
    <citation type="journal article" date="2015" name="Appl. Environ. Microbiol.">
        <title>Aerobic and Anaerobic Thiosulfate Oxidation by a Cold-Adapted, Subglacial Chemoautotroph.</title>
        <authorList>
            <person name="Harrold Z.R."/>
            <person name="Skidmore M.L."/>
            <person name="Hamilton T.L."/>
            <person name="Desch L."/>
            <person name="Amada K."/>
            <person name="van Gelder W."/>
            <person name="Glover K."/>
            <person name="Roden E.E."/>
            <person name="Boyd E.S."/>
        </authorList>
    </citation>
    <scope>NUCLEOTIDE SEQUENCE [LARGE SCALE GENOMIC DNA]</scope>
    <source>
        <strain evidence="2 3">RG</strain>
    </source>
</reference>
<dbReference type="PATRIC" id="fig|36861.3.peg.72"/>
<accession>A0A106BSZ7</accession>
<keyword evidence="3" id="KW-1185">Reference proteome</keyword>
<dbReference type="EMBL" id="LDUG01000011">
    <property type="protein sequence ID" value="KVW98032.1"/>
    <property type="molecule type" value="Genomic_DNA"/>
</dbReference>
<feature type="chain" id="PRO_5007125753" description="Phosphate ABC transporter substrate-binding protein" evidence="1">
    <location>
        <begin position="19"/>
        <end position="274"/>
    </location>
</feature>
<gene>
    <name evidence="2" type="ORF">ABW22_03155</name>
</gene>